<protein>
    <submittedName>
        <fullName evidence="6">LLM class F420-dependent oxidoreductase</fullName>
    </submittedName>
</protein>
<dbReference type="InterPro" id="IPR036661">
    <property type="entry name" value="Luciferase-like_sf"/>
</dbReference>
<feature type="domain" description="Luciferase-like" evidence="5">
    <location>
        <begin position="3"/>
        <end position="245"/>
    </location>
</feature>
<keyword evidence="4" id="KW-0503">Monooxygenase</keyword>
<dbReference type="OrthoDB" id="4074025at2"/>
<keyword evidence="1" id="KW-0285">Flavoprotein</keyword>
<evidence type="ECO:0000259" key="5">
    <source>
        <dbReference type="Pfam" id="PF00296"/>
    </source>
</evidence>
<dbReference type="AlphaFoldDB" id="A0A4Y3R7S5"/>
<dbReference type="Gene3D" id="3.20.20.30">
    <property type="entry name" value="Luciferase-like domain"/>
    <property type="match status" value="1"/>
</dbReference>
<dbReference type="InterPro" id="IPR050172">
    <property type="entry name" value="SsuD_RutA_monooxygenase"/>
</dbReference>
<proteinExistence type="predicted"/>
<evidence type="ECO:0000256" key="1">
    <source>
        <dbReference type="ARBA" id="ARBA00022630"/>
    </source>
</evidence>
<reference evidence="6 7" key="1">
    <citation type="submission" date="2019-06" db="EMBL/GenBank/DDBJ databases">
        <title>Whole genome shotgun sequence of Streptomyces cacaoi subsp. cacaoi NBRC 12748.</title>
        <authorList>
            <person name="Hosoyama A."/>
            <person name="Uohara A."/>
            <person name="Ohji S."/>
            <person name="Ichikawa N."/>
        </authorList>
    </citation>
    <scope>NUCLEOTIDE SEQUENCE [LARGE SCALE GENOMIC DNA]</scope>
    <source>
        <strain evidence="6 7">NBRC 12748</strain>
    </source>
</reference>
<dbReference type="InterPro" id="IPR019921">
    <property type="entry name" value="Lucif-like_OxRdtase_Rv2161c"/>
</dbReference>
<keyword evidence="7" id="KW-1185">Reference proteome</keyword>
<keyword evidence="3" id="KW-0560">Oxidoreductase</keyword>
<dbReference type="Proteomes" id="UP000319210">
    <property type="component" value="Unassembled WGS sequence"/>
</dbReference>
<comment type="caution">
    <text evidence="6">The sequence shown here is derived from an EMBL/GenBank/DDBJ whole genome shotgun (WGS) entry which is preliminary data.</text>
</comment>
<dbReference type="PANTHER" id="PTHR42847">
    <property type="entry name" value="ALKANESULFONATE MONOOXYGENASE"/>
    <property type="match status" value="1"/>
</dbReference>
<dbReference type="InterPro" id="IPR011251">
    <property type="entry name" value="Luciferase-like_dom"/>
</dbReference>
<dbReference type="PANTHER" id="PTHR42847:SF4">
    <property type="entry name" value="ALKANESULFONATE MONOOXYGENASE-RELATED"/>
    <property type="match status" value="1"/>
</dbReference>
<dbReference type="GO" id="GO:0046306">
    <property type="term" value="P:alkanesulfonate catabolic process"/>
    <property type="evidence" value="ECO:0007669"/>
    <property type="project" value="TreeGrafter"/>
</dbReference>
<evidence type="ECO:0000313" key="7">
    <source>
        <dbReference type="Proteomes" id="UP000319210"/>
    </source>
</evidence>
<sequence>MELHVTLPAERPDADPRRLAELARLAEELGYGGITLPDHLFSPRPCDEGYGGPFDALVTLGHLAAVTERVELVTSVLLLPLRNPYVVAKQAATLARLSGDRFVLGVGVGWERFEFDATGAEFTTRGARTDSALQLIRSLHTTGGAAFANLHHDHPSGHFAPVPELPVPLLIGGNSDAALRRAARYGDRWQSHGIGPEEFATRVSRLRSLTDRPLATDARTPIADGSPAQAAQATAGELDAWASAGAERLAVWCGPDADTAGERMRALAALSQARPYLAR</sequence>
<evidence type="ECO:0000313" key="6">
    <source>
        <dbReference type="EMBL" id="GEB52828.1"/>
    </source>
</evidence>
<accession>A0A4Y3R7S5</accession>
<dbReference type="EMBL" id="BJMM01000037">
    <property type="protein sequence ID" value="GEB52828.1"/>
    <property type="molecule type" value="Genomic_DNA"/>
</dbReference>
<gene>
    <name evidence="6" type="ORF">SCA03_53790</name>
</gene>
<dbReference type="NCBIfam" id="TIGR03619">
    <property type="entry name" value="F420_Rv2161c"/>
    <property type="match status" value="1"/>
</dbReference>
<name>A0A4Y3R7S5_STRCI</name>
<evidence type="ECO:0000256" key="2">
    <source>
        <dbReference type="ARBA" id="ARBA00022643"/>
    </source>
</evidence>
<dbReference type="SUPFAM" id="SSF51679">
    <property type="entry name" value="Bacterial luciferase-like"/>
    <property type="match status" value="1"/>
</dbReference>
<dbReference type="RefSeq" id="WP_086817951.1">
    <property type="nucleotide sequence ID" value="NZ_BJMM01000037.1"/>
</dbReference>
<keyword evidence="2" id="KW-0288">FMN</keyword>
<dbReference type="Pfam" id="PF00296">
    <property type="entry name" value="Bac_luciferase"/>
    <property type="match status" value="1"/>
</dbReference>
<evidence type="ECO:0000256" key="3">
    <source>
        <dbReference type="ARBA" id="ARBA00023002"/>
    </source>
</evidence>
<organism evidence="6 7">
    <name type="scientific">Streptomyces cacaoi</name>
    <dbReference type="NCBI Taxonomy" id="1898"/>
    <lineage>
        <taxon>Bacteria</taxon>
        <taxon>Bacillati</taxon>
        <taxon>Actinomycetota</taxon>
        <taxon>Actinomycetes</taxon>
        <taxon>Kitasatosporales</taxon>
        <taxon>Streptomycetaceae</taxon>
        <taxon>Streptomyces</taxon>
    </lineage>
</organism>
<dbReference type="GO" id="GO:0008726">
    <property type="term" value="F:alkanesulfonate monooxygenase activity"/>
    <property type="evidence" value="ECO:0007669"/>
    <property type="project" value="TreeGrafter"/>
</dbReference>
<evidence type="ECO:0000256" key="4">
    <source>
        <dbReference type="ARBA" id="ARBA00023033"/>
    </source>
</evidence>